<dbReference type="GO" id="GO:0046872">
    <property type="term" value="F:metal ion binding"/>
    <property type="evidence" value="ECO:0007669"/>
    <property type="project" value="UniProtKB-KW"/>
</dbReference>
<dbReference type="PANTHER" id="PTHR11649">
    <property type="entry name" value="MSS1/TRME-RELATED GTP-BINDING PROTEIN"/>
    <property type="match status" value="1"/>
</dbReference>
<keyword evidence="8 10" id="KW-0717">Septation</keyword>
<dbReference type="Pfam" id="PF01926">
    <property type="entry name" value="MMR_HSR1"/>
    <property type="match status" value="1"/>
</dbReference>
<evidence type="ECO:0000256" key="2">
    <source>
        <dbReference type="ARBA" id="ARBA00009638"/>
    </source>
</evidence>
<evidence type="ECO:0000313" key="13">
    <source>
        <dbReference type="Proteomes" id="UP001060336"/>
    </source>
</evidence>
<comment type="cofactor">
    <cofactor evidence="1">
        <name>Mg(2+)</name>
        <dbReference type="ChEBI" id="CHEBI:18420"/>
    </cofactor>
</comment>
<evidence type="ECO:0000256" key="6">
    <source>
        <dbReference type="ARBA" id="ARBA00022842"/>
    </source>
</evidence>
<keyword evidence="6" id="KW-0460">Magnesium</keyword>
<protein>
    <recommendedName>
        <fullName evidence="10">Probable GTP-binding protein EngB</fullName>
    </recommendedName>
</protein>
<dbReference type="RefSeq" id="WP_257771791.1">
    <property type="nucleotide sequence ID" value="NZ_CP102480.1"/>
</dbReference>
<dbReference type="NCBIfam" id="TIGR00231">
    <property type="entry name" value="small_GTP"/>
    <property type="match status" value="1"/>
</dbReference>
<keyword evidence="9 10" id="KW-0131">Cell cycle</keyword>
<reference evidence="12" key="1">
    <citation type="submission" date="2022-08" db="EMBL/GenBank/DDBJ databases">
        <title>Nisaea acidiphila sp. nov., isolated from a marine algal debris and emended description of the genus Nisaea Urios et al. 2008.</title>
        <authorList>
            <person name="Kwon K."/>
        </authorList>
    </citation>
    <scope>NUCLEOTIDE SEQUENCE</scope>
    <source>
        <strain evidence="12">MEBiC11861</strain>
    </source>
</reference>
<keyword evidence="4" id="KW-0479">Metal-binding</keyword>
<evidence type="ECO:0000256" key="5">
    <source>
        <dbReference type="ARBA" id="ARBA00022741"/>
    </source>
</evidence>
<evidence type="ECO:0000256" key="1">
    <source>
        <dbReference type="ARBA" id="ARBA00001946"/>
    </source>
</evidence>
<evidence type="ECO:0000256" key="8">
    <source>
        <dbReference type="ARBA" id="ARBA00023210"/>
    </source>
</evidence>
<dbReference type="NCBIfam" id="TIGR03598">
    <property type="entry name" value="GTPase_YsxC"/>
    <property type="match status" value="1"/>
</dbReference>
<organism evidence="12 13">
    <name type="scientific">Nisaea acidiphila</name>
    <dbReference type="NCBI Taxonomy" id="1862145"/>
    <lineage>
        <taxon>Bacteria</taxon>
        <taxon>Pseudomonadati</taxon>
        <taxon>Pseudomonadota</taxon>
        <taxon>Alphaproteobacteria</taxon>
        <taxon>Rhodospirillales</taxon>
        <taxon>Thalassobaculaceae</taxon>
        <taxon>Nisaea</taxon>
    </lineage>
</organism>
<evidence type="ECO:0000256" key="3">
    <source>
        <dbReference type="ARBA" id="ARBA00022618"/>
    </source>
</evidence>
<dbReference type="GO" id="GO:0000917">
    <property type="term" value="P:division septum assembly"/>
    <property type="evidence" value="ECO:0007669"/>
    <property type="project" value="UniProtKB-KW"/>
</dbReference>
<dbReference type="KEGG" id="naci:NUH88_09850"/>
<dbReference type="GO" id="GO:0005829">
    <property type="term" value="C:cytosol"/>
    <property type="evidence" value="ECO:0007669"/>
    <property type="project" value="TreeGrafter"/>
</dbReference>
<keyword evidence="3 10" id="KW-0132">Cell division</keyword>
<dbReference type="InterPro" id="IPR006073">
    <property type="entry name" value="GTP-bd"/>
</dbReference>
<dbReference type="FunFam" id="3.40.50.300:FF:000098">
    <property type="entry name" value="Probable GTP-binding protein EngB"/>
    <property type="match status" value="1"/>
</dbReference>
<proteinExistence type="inferred from homology"/>
<dbReference type="EMBL" id="CP102480">
    <property type="protein sequence ID" value="UUX51990.1"/>
    <property type="molecule type" value="Genomic_DNA"/>
</dbReference>
<evidence type="ECO:0000256" key="4">
    <source>
        <dbReference type="ARBA" id="ARBA00022723"/>
    </source>
</evidence>
<gene>
    <name evidence="12" type="primary">yihA</name>
    <name evidence="10" type="synonym">engB</name>
    <name evidence="12" type="ORF">NUH88_09850</name>
</gene>
<sequence>MEDELDQAALEAGRRLFAQECRFVWGAARLDQLPDAGLPEIAFAGRSNVGKSSLVNALTGRKTLARTSNTPGRTQQLNFFDLGGRLMIVDLPGYGYAKVSKSQVAAWNHVLRHFLKGSTVLQRVLLLIDSRHGLKDTDREMMDMLDQAAVSYQVVLTKVDKPKQAELEKVIAETEAELRTHVAAHPVIVRTSAEKGTGIPELRAGLAALAAS</sequence>
<dbReference type="PROSITE" id="PS51706">
    <property type="entry name" value="G_ENGB"/>
    <property type="match status" value="1"/>
</dbReference>
<keyword evidence="5 10" id="KW-0547">Nucleotide-binding</keyword>
<evidence type="ECO:0000259" key="11">
    <source>
        <dbReference type="PROSITE" id="PS51706"/>
    </source>
</evidence>
<keyword evidence="13" id="KW-1185">Reference proteome</keyword>
<dbReference type="HAMAP" id="MF_00321">
    <property type="entry name" value="GTPase_EngB"/>
    <property type="match status" value="1"/>
</dbReference>
<dbReference type="InterPro" id="IPR005225">
    <property type="entry name" value="Small_GTP-bd"/>
</dbReference>
<dbReference type="Proteomes" id="UP001060336">
    <property type="component" value="Chromosome"/>
</dbReference>
<dbReference type="PANTHER" id="PTHR11649:SF13">
    <property type="entry name" value="ENGB-TYPE G DOMAIN-CONTAINING PROTEIN"/>
    <property type="match status" value="1"/>
</dbReference>
<name>A0A9J7AY42_9PROT</name>
<evidence type="ECO:0000256" key="7">
    <source>
        <dbReference type="ARBA" id="ARBA00023134"/>
    </source>
</evidence>
<dbReference type="GO" id="GO:0005525">
    <property type="term" value="F:GTP binding"/>
    <property type="evidence" value="ECO:0007669"/>
    <property type="project" value="UniProtKB-UniRule"/>
</dbReference>
<dbReference type="Gene3D" id="3.40.50.300">
    <property type="entry name" value="P-loop containing nucleotide triphosphate hydrolases"/>
    <property type="match status" value="1"/>
</dbReference>
<dbReference type="InterPro" id="IPR019987">
    <property type="entry name" value="GTP-bd_ribosome_bio_YsxC"/>
</dbReference>
<dbReference type="InterPro" id="IPR030393">
    <property type="entry name" value="G_ENGB_dom"/>
</dbReference>
<evidence type="ECO:0000256" key="10">
    <source>
        <dbReference type="HAMAP-Rule" id="MF_00321"/>
    </source>
</evidence>
<dbReference type="CDD" id="cd01876">
    <property type="entry name" value="YihA_EngB"/>
    <property type="match status" value="1"/>
</dbReference>
<evidence type="ECO:0000256" key="9">
    <source>
        <dbReference type="ARBA" id="ARBA00023306"/>
    </source>
</evidence>
<dbReference type="AlphaFoldDB" id="A0A9J7AY42"/>
<keyword evidence="7 10" id="KW-0342">GTP-binding</keyword>
<feature type="domain" description="EngB-type G" evidence="11">
    <location>
        <begin position="37"/>
        <end position="212"/>
    </location>
</feature>
<dbReference type="InterPro" id="IPR027417">
    <property type="entry name" value="P-loop_NTPase"/>
</dbReference>
<comment type="similarity">
    <text evidence="2 10">Belongs to the TRAFAC class TrmE-Era-EngA-EngB-Septin-like GTPase superfamily. EngB GTPase family.</text>
</comment>
<comment type="function">
    <text evidence="10">Necessary for normal cell division and for the maintenance of normal septation.</text>
</comment>
<accession>A0A9J7AY42</accession>
<dbReference type="SUPFAM" id="SSF52540">
    <property type="entry name" value="P-loop containing nucleoside triphosphate hydrolases"/>
    <property type="match status" value="1"/>
</dbReference>
<evidence type="ECO:0000313" key="12">
    <source>
        <dbReference type="EMBL" id="UUX51990.1"/>
    </source>
</evidence>